<comment type="caution">
    <text evidence="1">The sequence shown here is derived from an EMBL/GenBank/DDBJ whole genome shotgun (WGS) entry which is preliminary data.</text>
</comment>
<keyword evidence="2" id="KW-1185">Reference proteome</keyword>
<sequence length="82" mass="9047">MILLCEGFTKRQRIVRRLGSRPETTLYTAGDKSRCRSRTTRSGRASARCTACSTRCKALQCKRSNRSCRGCSVALGSGPSSW</sequence>
<reference evidence="1" key="1">
    <citation type="submission" date="2021-01" db="EMBL/GenBank/DDBJ databases">
        <title>Phytophthora aleatoria, a newly-described species from Pinus radiata is distinct from Phytophthora cactorum isolates based on comparative genomics.</title>
        <authorList>
            <person name="Mcdougal R."/>
            <person name="Panda P."/>
            <person name="Williams N."/>
            <person name="Studholme D.J."/>
        </authorList>
    </citation>
    <scope>NUCLEOTIDE SEQUENCE</scope>
    <source>
        <strain evidence="1">NZFS 4037</strain>
    </source>
</reference>
<evidence type="ECO:0000313" key="1">
    <source>
        <dbReference type="EMBL" id="KAG6946093.1"/>
    </source>
</evidence>
<dbReference type="AlphaFoldDB" id="A0A8J5IEI7"/>
<name>A0A8J5IEI7_9STRA</name>
<evidence type="ECO:0000313" key="2">
    <source>
        <dbReference type="Proteomes" id="UP000709295"/>
    </source>
</evidence>
<dbReference type="Proteomes" id="UP000709295">
    <property type="component" value="Unassembled WGS sequence"/>
</dbReference>
<protein>
    <submittedName>
        <fullName evidence="1">Uncharacterized protein</fullName>
    </submittedName>
</protein>
<gene>
    <name evidence="1" type="ORF">JG688_00016208</name>
</gene>
<organism evidence="1 2">
    <name type="scientific">Phytophthora aleatoria</name>
    <dbReference type="NCBI Taxonomy" id="2496075"/>
    <lineage>
        <taxon>Eukaryota</taxon>
        <taxon>Sar</taxon>
        <taxon>Stramenopiles</taxon>
        <taxon>Oomycota</taxon>
        <taxon>Peronosporomycetes</taxon>
        <taxon>Peronosporales</taxon>
        <taxon>Peronosporaceae</taxon>
        <taxon>Phytophthora</taxon>
    </lineage>
</organism>
<dbReference type="EMBL" id="JAENGY010001947">
    <property type="protein sequence ID" value="KAG6946093.1"/>
    <property type="molecule type" value="Genomic_DNA"/>
</dbReference>
<proteinExistence type="predicted"/>
<accession>A0A8J5IEI7</accession>